<dbReference type="InterPro" id="IPR024661">
    <property type="entry name" value="RNA_pol_III_Rpc31"/>
</dbReference>
<feature type="compositionally biased region" description="Acidic residues" evidence="5">
    <location>
        <begin position="263"/>
        <end position="284"/>
    </location>
</feature>
<reference evidence="6" key="1">
    <citation type="journal article" date="2020" name="Stud. Mycol.">
        <title>101 Dothideomycetes genomes: a test case for predicting lifestyles and emergence of pathogens.</title>
        <authorList>
            <person name="Haridas S."/>
            <person name="Albert R."/>
            <person name="Binder M."/>
            <person name="Bloem J."/>
            <person name="Labutti K."/>
            <person name="Salamov A."/>
            <person name="Andreopoulos B."/>
            <person name="Baker S."/>
            <person name="Barry K."/>
            <person name="Bills G."/>
            <person name="Bluhm B."/>
            <person name="Cannon C."/>
            <person name="Castanera R."/>
            <person name="Culley D."/>
            <person name="Daum C."/>
            <person name="Ezra D."/>
            <person name="Gonzalez J."/>
            <person name="Henrissat B."/>
            <person name="Kuo A."/>
            <person name="Liang C."/>
            <person name="Lipzen A."/>
            <person name="Lutzoni F."/>
            <person name="Magnuson J."/>
            <person name="Mondo S."/>
            <person name="Nolan M."/>
            <person name="Ohm R."/>
            <person name="Pangilinan J."/>
            <person name="Park H.-J."/>
            <person name="Ramirez L."/>
            <person name="Alfaro M."/>
            <person name="Sun H."/>
            <person name="Tritt A."/>
            <person name="Yoshinaga Y."/>
            <person name="Zwiers L.-H."/>
            <person name="Turgeon B."/>
            <person name="Goodwin S."/>
            <person name="Spatafora J."/>
            <person name="Crous P."/>
            <person name="Grigoriev I."/>
        </authorList>
    </citation>
    <scope>NUCLEOTIDE SEQUENCE</scope>
    <source>
        <strain evidence="6">ATCC 16933</strain>
    </source>
</reference>
<comment type="similarity">
    <text evidence="2 4">Belongs to the eukaryotic RPC7 RNA polymerase subunit family.</text>
</comment>
<keyword evidence="6" id="KW-0804">Transcription</keyword>
<sequence length="284" mass="32171">MSRGGRGGFRGGRGRGRGGSGFRGVDVPWEHDPDLQVDYKPSEQFPPRALPVSRKPYPSERFAVSQYRALRSRIHEGPLYTVLTDPTSAHVTKPGARGAATATATANVDPFEAGVPTYSMKYRRKRRRIPRLDTRPYVLRYFPEELWSVMEGAAARDKDAQGPKPLKKKLQIARAATRLSRLEEELEREEQGANEDKLEDEERERRLVRKQRIKGLGSDDEDEGEREEDEDQDAEPEVQDSVFDDDEDVGAEDDYNAENYFDNGEEDYDDYADAGDGGGYDDFE</sequence>
<evidence type="ECO:0000256" key="4">
    <source>
        <dbReference type="PIRNR" id="PIRNR000777"/>
    </source>
</evidence>
<dbReference type="PIRSF" id="PIRSF000777">
    <property type="entry name" value="RNA_polIII_C31"/>
    <property type="match status" value="1"/>
</dbReference>
<evidence type="ECO:0000256" key="3">
    <source>
        <dbReference type="ARBA" id="ARBA00023242"/>
    </source>
</evidence>
<dbReference type="GO" id="GO:0005666">
    <property type="term" value="C:RNA polymerase III complex"/>
    <property type="evidence" value="ECO:0007669"/>
    <property type="project" value="UniProtKB-UniRule"/>
</dbReference>
<gene>
    <name evidence="6" type="ORF">BDY21DRAFT_374890</name>
</gene>
<dbReference type="GO" id="GO:0006383">
    <property type="term" value="P:transcription by RNA polymerase III"/>
    <property type="evidence" value="ECO:0007669"/>
    <property type="project" value="UniProtKB-UniRule"/>
</dbReference>
<accession>A0A6A6NNS9</accession>
<dbReference type="AlphaFoldDB" id="A0A6A6NNS9"/>
<organism evidence="6 7">
    <name type="scientific">Lineolata rhizophorae</name>
    <dbReference type="NCBI Taxonomy" id="578093"/>
    <lineage>
        <taxon>Eukaryota</taxon>
        <taxon>Fungi</taxon>
        <taxon>Dikarya</taxon>
        <taxon>Ascomycota</taxon>
        <taxon>Pezizomycotina</taxon>
        <taxon>Dothideomycetes</taxon>
        <taxon>Dothideomycetes incertae sedis</taxon>
        <taxon>Lineolatales</taxon>
        <taxon>Lineolataceae</taxon>
        <taxon>Lineolata</taxon>
    </lineage>
</organism>
<keyword evidence="7" id="KW-1185">Reference proteome</keyword>
<feature type="compositionally biased region" description="Gly residues" evidence="5">
    <location>
        <begin position="1"/>
        <end position="22"/>
    </location>
</feature>
<evidence type="ECO:0000256" key="2">
    <source>
        <dbReference type="ARBA" id="ARBA00008352"/>
    </source>
</evidence>
<feature type="compositionally biased region" description="Acidic residues" evidence="5">
    <location>
        <begin position="218"/>
        <end position="256"/>
    </location>
</feature>
<dbReference type="EMBL" id="MU001698">
    <property type="protein sequence ID" value="KAF2453319.1"/>
    <property type="molecule type" value="Genomic_DNA"/>
</dbReference>
<evidence type="ECO:0000256" key="5">
    <source>
        <dbReference type="SAM" id="MobiDB-lite"/>
    </source>
</evidence>
<evidence type="ECO:0000313" key="6">
    <source>
        <dbReference type="EMBL" id="KAF2453319.1"/>
    </source>
</evidence>
<evidence type="ECO:0000256" key="1">
    <source>
        <dbReference type="ARBA" id="ARBA00004123"/>
    </source>
</evidence>
<comment type="subunit">
    <text evidence="4">Component of the RNA polymerase III (Pol III) complex.</text>
</comment>
<name>A0A6A6NNS9_9PEZI</name>
<dbReference type="PANTHER" id="PTHR15367">
    <property type="entry name" value="DNA-DIRECTED RNA POLYMERASE III"/>
    <property type="match status" value="1"/>
</dbReference>
<dbReference type="Proteomes" id="UP000799766">
    <property type="component" value="Unassembled WGS sequence"/>
</dbReference>
<dbReference type="OrthoDB" id="5377312at2759"/>
<keyword evidence="6" id="KW-0240">DNA-directed RNA polymerase</keyword>
<comment type="subcellular location">
    <subcellularLocation>
        <location evidence="1 4">Nucleus</location>
    </subcellularLocation>
</comment>
<feature type="region of interest" description="Disordered" evidence="5">
    <location>
        <begin position="182"/>
        <end position="284"/>
    </location>
</feature>
<protein>
    <recommendedName>
        <fullName evidence="4">DNA-directed RNA polymerase III subunit</fullName>
    </recommendedName>
</protein>
<comment type="function">
    <text evidence="4">DNA-dependent RNA polymerase catalyzes the transcription of DNA into RNA using the four ribonucleoside triphosphates as substrates. Specific peripheric component of RNA polymerase III which synthesizes small RNAs, such as 5S rRNA and tRNAs.</text>
</comment>
<keyword evidence="3 4" id="KW-0539">Nucleus</keyword>
<proteinExistence type="inferred from homology"/>
<dbReference type="PANTHER" id="PTHR15367:SF2">
    <property type="entry name" value="DNA-DIRECTED RNA POLYMERASE III SUBUNIT"/>
    <property type="match status" value="1"/>
</dbReference>
<dbReference type="Pfam" id="PF11705">
    <property type="entry name" value="RNA_pol_3_Rpc31"/>
    <property type="match status" value="1"/>
</dbReference>
<evidence type="ECO:0000313" key="7">
    <source>
        <dbReference type="Proteomes" id="UP000799766"/>
    </source>
</evidence>
<feature type="region of interest" description="Disordered" evidence="5">
    <location>
        <begin position="1"/>
        <end position="55"/>
    </location>
</feature>